<evidence type="ECO:0000313" key="2">
    <source>
        <dbReference type="Proteomes" id="UP001500902"/>
    </source>
</evidence>
<protein>
    <submittedName>
        <fullName evidence="1">Uncharacterized protein</fullName>
    </submittedName>
</protein>
<reference evidence="2" key="1">
    <citation type="journal article" date="2019" name="Int. J. Syst. Evol. Microbiol.">
        <title>The Global Catalogue of Microorganisms (GCM) 10K type strain sequencing project: providing services to taxonomists for standard genome sequencing and annotation.</title>
        <authorList>
            <consortium name="The Broad Institute Genomics Platform"/>
            <consortium name="The Broad Institute Genome Sequencing Center for Infectious Disease"/>
            <person name="Wu L."/>
            <person name="Ma J."/>
        </authorList>
    </citation>
    <scope>NUCLEOTIDE SEQUENCE [LARGE SCALE GENOMIC DNA]</scope>
    <source>
        <strain evidence="2">JCM 16904</strain>
    </source>
</reference>
<sequence length="63" mass="7083">MTMKAFLRLLLGDPLGQGADGRAIGIGLSAALRKHYSADDADRYLRQWSAERERLDLRESPRP</sequence>
<dbReference type="Proteomes" id="UP001500902">
    <property type="component" value="Unassembled WGS sequence"/>
</dbReference>
<dbReference type="EMBL" id="BAAAZP010000187">
    <property type="protein sequence ID" value="GAA3706424.1"/>
    <property type="molecule type" value="Genomic_DNA"/>
</dbReference>
<keyword evidence="2" id="KW-1185">Reference proteome</keyword>
<accession>A0ABP7DJA3</accession>
<comment type="caution">
    <text evidence="1">The sequence shown here is derived from an EMBL/GenBank/DDBJ whole genome shotgun (WGS) entry which is preliminary data.</text>
</comment>
<organism evidence="1 2">
    <name type="scientific">Nonomuraea antimicrobica</name>
    <dbReference type="NCBI Taxonomy" id="561173"/>
    <lineage>
        <taxon>Bacteria</taxon>
        <taxon>Bacillati</taxon>
        <taxon>Actinomycetota</taxon>
        <taxon>Actinomycetes</taxon>
        <taxon>Streptosporangiales</taxon>
        <taxon>Streptosporangiaceae</taxon>
        <taxon>Nonomuraea</taxon>
    </lineage>
</organism>
<gene>
    <name evidence="1" type="ORF">GCM10022224_084930</name>
</gene>
<proteinExistence type="predicted"/>
<name>A0ABP7DJA3_9ACTN</name>
<evidence type="ECO:0000313" key="1">
    <source>
        <dbReference type="EMBL" id="GAA3706424.1"/>
    </source>
</evidence>